<evidence type="ECO:0000313" key="2">
    <source>
        <dbReference type="EMBL" id="ASU83881.1"/>
    </source>
</evidence>
<dbReference type="RefSeq" id="WP_017618956.1">
    <property type="nucleotide sequence ID" value="NZ_ANBG01000207.1"/>
</dbReference>
<dbReference type="Proteomes" id="UP000215005">
    <property type="component" value="Chromosome"/>
</dbReference>
<feature type="region of interest" description="Disordered" evidence="1">
    <location>
        <begin position="113"/>
        <end position="141"/>
    </location>
</feature>
<evidence type="ECO:0008006" key="4">
    <source>
        <dbReference type="Google" id="ProtNLM"/>
    </source>
</evidence>
<sequence length="141" mass="15223">MKRTEAWRDQRATVSLARGFDVMVIAHLKDRLTALDRRFCPSIRHTYADVRHVAAPGYGKLTRVELVIELGVGVATGSVHAVADADSVCVAVDKVLRRAVRLLVARHGAEAHEQARWVPPNGPRPTASEPADGDSSGPATV</sequence>
<dbReference type="EMBL" id="CP022753">
    <property type="protein sequence ID" value="ASU83881.1"/>
    <property type="molecule type" value="Genomic_DNA"/>
</dbReference>
<dbReference type="KEGG" id="ngv:CDO52_14800"/>
<keyword evidence="3" id="KW-1185">Reference proteome</keyword>
<accession>A0A223S6Y6</accession>
<proteinExistence type="predicted"/>
<dbReference type="AlphaFoldDB" id="A0A223S6Y6"/>
<gene>
    <name evidence="2" type="ORF">CDO52_14800</name>
</gene>
<protein>
    <recommendedName>
        <fullName evidence="4">Ribosomal subunit interface protein</fullName>
    </recommendedName>
</protein>
<organism evidence="2 3">
    <name type="scientific">Nocardiopsis gilva YIM 90087</name>
    <dbReference type="NCBI Taxonomy" id="1235441"/>
    <lineage>
        <taxon>Bacteria</taxon>
        <taxon>Bacillati</taxon>
        <taxon>Actinomycetota</taxon>
        <taxon>Actinomycetes</taxon>
        <taxon>Streptosporangiales</taxon>
        <taxon>Nocardiopsidaceae</taxon>
        <taxon>Nocardiopsis</taxon>
    </lineage>
</organism>
<evidence type="ECO:0000313" key="3">
    <source>
        <dbReference type="Proteomes" id="UP000215005"/>
    </source>
</evidence>
<evidence type="ECO:0000256" key="1">
    <source>
        <dbReference type="SAM" id="MobiDB-lite"/>
    </source>
</evidence>
<reference evidence="2 3" key="1">
    <citation type="submission" date="2017-08" db="EMBL/GenBank/DDBJ databases">
        <title>The complete genome sequence of Nocardiopsis gilva YIM 90087.</title>
        <authorList>
            <person name="Yin M."/>
            <person name="Tang S."/>
        </authorList>
    </citation>
    <scope>NUCLEOTIDE SEQUENCE [LARGE SCALE GENOMIC DNA]</scope>
    <source>
        <strain evidence="2 3">YIM 90087</strain>
    </source>
</reference>
<name>A0A223S6Y6_9ACTN</name>